<dbReference type="PROSITE" id="PS51742">
    <property type="entry name" value="PPC"/>
    <property type="match status" value="1"/>
</dbReference>
<feature type="region of interest" description="Disordered" evidence="5">
    <location>
        <begin position="77"/>
        <end position="140"/>
    </location>
</feature>
<comment type="domain">
    <text evidence="4">The PPC domain mediates interactions between AHL proteins.</text>
</comment>
<comment type="subcellular location">
    <subcellularLocation>
        <location evidence="4">Nucleus</location>
    </subcellularLocation>
</comment>
<dbReference type="EMBL" id="MJEQ01037187">
    <property type="protein sequence ID" value="OIT03760.1"/>
    <property type="molecule type" value="Genomic_DNA"/>
</dbReference>
<dbReference type="AlphaFoldDB" id="A0A1J6IT89"/>
<gene>
    <name evidence="7" type="primary">AHL10_3</name>
    <name evidence="7" type="ORF">A4A49_09735</name>
</gene>
<feature type="compositionally biased region" description="Polar residues" evidence="5">
    <location>
        <begin position="295"/>
        <end position="320"/>
    </location>
</feature>
<dbReference type="GeneID" id="109225784"/>
<evidence type="ECO:0000256" key="2">
    <source>
        <dbReference type="ARBA" id="ARBA00023125"/>
    </source>
</evidence>
<dbReference type="PANTHER" id="PTHR31500:SF62">
    <property type="entry name" value="AT-HOOK MOTIF NUCLEAR-LOCALIZED PROTEIN"/>
    <property type="match status" value="1"/>
</dbReference>
<organism evidence="7 8">
    <name type="scientific">Nicotiana attenuata</name>
    <name type="common">Coyote tobacco</name>
    <dbReference type="NCBI Taxonomy" id="49451"/>
    <lineage>
        <taxon>Eukaryota</taxon>
        <taxon>Viridiplantae</taxon>
        <taxon>Streptophyta</taxon>
        <taxon>Embryophyta</taxon>
        <taxon>Tracheophyta</taxon>
        <taxon>Spermatophyta</taxon>
        <taxon>Magnoliopsida</taxon>
        <taxon>eudicotyledons</taxon>
        <taxon>Gunneridae</taxon>
        <taxon>Pentapetalae</taxon>
        <taxon>asterids</taxon>
        <taxon>lamiids</taxon>
        <taxon>Solanales</taxon>
        <taxon>Solanaceae</taxon>
        <taxon>Nicotianoideae</taxon>
        <taxon>Nicotianeae</taxon>
        <taxon>Nicotiana</taxon>
    </lineage>
</organism>
<dbReference type="SUPFAM" id="SSF117856">
    <property type="entry name" value="AF0104/ALDC/Ptd012-like"/>
    <property type="match status" value="1"/>
</dbReference>
<dbReference type="Pfam" id="PF03479">
    <property type="entry name" value="PCC"/>
    <property type="match status" value="1"/>
</dbReference>
<evidence type="ECO:0000256" key="3">
    <source>
        <dbReference type="ARBA" id="ARBA00023163"/>
    </source>
</evidence>
<keyword evidence="4" id="KW-0539">Nucleus</keyword>
<feature type="region of interest" description="Disordered" evidence="5">
    <location>
        <begin position="279"/>
        <end position="330"/>
    </location>
</feature>
<comment type="caution">
    <text evidence="7">The sequence shown here is derived from an EMBL/GenBank/DDBJ whole genome shotgun (WGS) entry which is preliminary data.</text>
</comment>
<evidence type="ECO:0000259" key="6">
    <source>
        <dbReference type="PROSITE" id="PS51742"/>
    </source>
</evidence>
<comment type="function">
    <text evidence="4">Transcription factor that specifically binds AT-rich DNA sequences related to the nuclear matrix attachment regions (MARs).</text>
</comment>
<dbReference type="OrthoDB" id="1750003at2759"/>
<dbReference type="Proteomes" id="UP000187609">
    <property type="component" value="Unassembled WGS sequence"/>
</dbReference>
<proteinExistence type="predicted"/>
<dbReference type="InterPro" id="IPR005175">
    <property type="entry name" value="PPC_dom"/>
</dbReference>
<keyword evidence="8" id="KW-1185">Reference proteome</keyword>
<evidence type="ECO:0000256" key="1">
    <source>
        <dbReference type="ARBA" id="ARBA00023015"/>
    </source>
</evidence>
<dbReference type="CDD" id="cd11378">
    <property type="entry name" value="DUF296"/>
    <property type="match status" value="1"/>
</dbReference>
<dbReference type="SMR" id="A0A1J6IT89"/>
<dbReference type="GO" id="GO:0003680">
    <property type="term" value="F:minor groove of adenine-thymine-rich DNA binding"/>
    <property type="evidence" value="ECO:0007669"/>
    <property type="project" value="UniProtKB-UniRule"/>
</dbReference>
<name>A0A1J6IT89_NICAT</name>
<keyword evidence="1 4" id="KW-0805">Transcription regulation</keyword>
<keyword evidence="3 4" id="KW-0804">Transcription</keyword>
<keyword evidence="2 4" id="KW-0238">DNA-binding</keyword>
<evidence type="ECO:0000313" key="8">
    <source>
        <dbReference type="Proteomes" id="UP000187609"/>
    </source>
</evidence>
<dbReference type="GO" id="GO:0005634">
    <property type="term" value="C:nucleus"/>
    <property type="evidence" value="ECO:0007669"/>
    <property type="project" value="UniProtKB-SubCell"/>
</dbReference>
<dbReference type="Gramene" id="OIT03760">
    <property type="protein sequence ID" value="OIT03760"/>
    <property type="gene ID" value="A4A49_09735"/>
</dbReference>
<dbReference type="Gene3D" id="3.30.1330.80">
    <property type="entry name" value="Hypothetical protein, similar to alpha- acetolactate decarboxylase, domain 2"/>
    <property type="match status" value="1"/>
</dbReference>
<dbReference type="InterPro" id="IPR039605">
    <property type="entry name" value="AHL"/>
</dbReference>
<evidence type="ECO:0000313" key="7">
    <source>
        <dbReference type="EMBL" id="OIT03760.1"/>
    </source>
</evidence>
<dbReference type="PANTHER" id="PTHR31500">
    <property type="entry name" value="AT-HOOK MOTIF NUCLEAR-LOCALIZED PROTEIN 9"/>
    <property type="match status" value="1"/>
</dbReference>
<feature type="region of interest" description="Disordered" evidence="5">
    <location>
        <begin position="1"/>
        <end position="44"/>
    </location>
</feature>
<sequence>MSFAESNGVHAPMQSSIASDGGTEPYYPIMPPISSSPSPTETYQVPADTVALPVAGAGDTSVVTAVTPVSVDPITSIEPAKRKRGRPRKYVPPDGIISPQSLSAAQSGGGFSPPEGMKKGRGRPPGSGRKQQLGELGSAGAGIGFRPHVITVRAGEDVLAKLMSFSHSTSQAVCILSANGSISNVTLQQAAISGGTVTYEGQFEILSLSGYFLLSESGGERSRTGGLSVLLAGPDGHVLGGGVAGVLTAASAVQVIVGSFAMQGQKQLKLDHSDACGMPSTMASGASAAKSPSSLGTVSESSGEPVSPHNQLVETSNNSPPIVANNLPWR</sequence>
<evidence type="ECO:0000256" key="4">
    <source>
        <dbReference type="RuleBase" id="RU367031"/>
    </source>
</evidence>
<dbReference type="OMA" id="QAVCIMS"/>
<dbReference type="KEGG" id="nau:109225784"/>
<dbReference type="STRING" id="49451.A0A1J6IT89"/>
<accession>A0A1J6IT89</accession>
<feature type="domain" description="PPC" evidence="6">
    <location>
        <begin position="141"/>
        <end position="284"/>
    </location>
</feature>
<protein>
    <recommendedName>
        <fullName evidence="4">AT-hook motif nuclear-localized protein</fullName>
    </recommendedName>
</protein>
<evidence type="ECO:0000256" key="5">
    <source>
        <dbReference type="SAM" id="MobiDB-lite"/>
    </source>
</evidence>
<reference evidence="7" key="1">
    <citation type="submission" date="2016-11" db="EMBL/GenBank/DDBJ databases">
        <title>The genome of Nicotiana attenuata.</title>
        <authorList>
            <person name="Xu S."/>
            <person name="Brockmoeller T."/>
            <person name="Gaquerel E."/>
            <person name="Navarro A."/>
            <person name="Kuhl H."/>
            <person name="Gase K."/>
            <person name="Ling Z."/>
            <person name="Zhou W."/>
            <person name="Kreitzer C."/>
            <person name="Stanke M."/>
            <person name="Tang H."/>
            <person name="Lyons E."/>
            <person name="Pandey P."/>
            <person name="Pandey S.P."/>
            <person name="Timmermann B."/>
            <person name="Baldwin I.T."/>
        </authorList>
    </citation>
    <scope>NUCLEOTIDE SEQUENCE [LARGE SCALE GENOMIC DNA]</scope>
    <source>
        <strain evidence="7">UT</strain>
    </source>
</reference>
<feature type="compositionally biased region" description="Low complexity" evidence="5">
    <location>
        <begin position="283"/>
        <end position="294"/>
    </location>
</feature>